<comment type="caution">
    <text evidence="1">The sequence shown here is derived from an EMBL/GenBank/DDBJ whole genome shotgun (WGS) entry which is preliminary data.</text>
</comment>
<accession>A0ABW2RA11</accession>
<proteinExistence type="predicted"/>
<dbReference type="EMBL" id="JBHTBX010000006">
    <property type="protein sequence ID" value="MFC7434930.1"/>
    <property type="molecule type" value="Genomic_DNA"/>
</dbReference>
<evidence type="ECO:0000313" key="2">
    <source>
        <dbReference type="Proteomes" id="UP001596495"/>
    </source>
</evidence>
<sequence length="328" mass="36019">MPSQSPSAPADIHRPTWEALRAGDTLGSRRLAMQTLRRAGQQDDGHAQAIAFLQLAQADLLDSSYEHAMSMARKAGDGLAAQGDGPRTVEAMCLAAYCATVLGQDQSAWDLLGHSRQLALNLPSREDAAQALARVENYSGIAASWAGQHTEARDHFTRSLESLLGADDIDHALHPLINLWKNEVLMLALGHTRSPVEVARPDHLEELHLLCGNLLSDHAATTFSASHVTVAQTVLAFLCHHLCLLQGRHGEALIHLHSCRQLIRPLHAGCWLHTMGWWAELQHALAEGEQRTARYCALSMMAAAGRTRHVRMRMLAQRLTHTLVPELH</sequence>
<dbReference type="RefSeq" id="WP_382256855.1">
    <property type="nucleotide sequence ID" value="NZ_JBHTBX010000006.1"/>
</dbReference>
<protein>
    <recommendedName>
        <fullName evidence="3">Tetratricopeptide repeat protein</fullName>
    </recommendedName>
</protein>
<dbReference type="SUPFAM" id="SSF48452">
    <property type="entry name" value="TPR-like"/>
    <property type="match status" value="1"/>
</dbReference>
<reference evidence="2" key="1">
    <citation type="journal article" date="2019" name="Int. J. Syst. Evol. Microbiol.">
        <title>The Global Catalogue of Microorganisms (GCM) 10K type strain sequencing project: providing services to taxonomists for standard genome sequencing and annotation.</title>
        <authorList>
            <consortium name="The Broad Institute Genomics Platform"/>
            <consortium name="The Broad Institute Genome Sequencing Center for Infectious Disease"/>
            <person name="Wu L."/>
            <person name="Ma J."/>
        </authorList>
    </citation>
    <scope>NUCLEOTIDE SEQUENCE [LARGE SCALE GENOMIC DNA]</scope>
    <source>
        <strain evidence="2">CCUG 54518</strain>
    </source>
</reference>
<evidence type="ECO:0008006" key="3">
    <source>
        <dbReference type="Google" id="ProtNLM"/>
    </source>
</evidence>
<dbReference type="InterPro" id="IPR011990">
    <property type="entry name" value="TPR-like_helical_dom_sf"/>
</dbReference>
<name>A0ABW2RA11_9BURK</name>
<keyword evidence="2" id="KW-1185">Reference proteome</keyword>
<evidence type="ECO:0000313" key="1">
    <source>
        <dbReference type="EMBL" id="MFC7434930.1"/>
    </source>
</evidence>
<gene>
    <name evidence="1" type="ORF">ACFQNJ_10440</name>
</gene>
<dbReference type="Proteomes" id="UP001596495">
    <property type="component" value="Unassembled WGS sequence"/>
</dbReference>
<dbReference type="Gene3D" id="1.25.40.10">
    <property type="entry name" value="Tetratricopeptide repeat domain"/>
    <property type="match status" value="1"/>
</dbReference>
<organism evidence="1 2">
    <name type="scientific">Hydrogenophaga bisanensis</name>
    <dbReference type="NCBI Taxonomy" id="439611"/>
    <lineage>
        <taxon>Bacteria</taxon>
        <taxon>Pseudomonadati</taxon>
        <taxon>Pseudomonadota</taxon>
        <taxon>Betaproteobacteria</taxon>
        <taxon>Burkholderiales</taxon>
        <taxon>Comamonadaceae</taxon>
        <taxon>Hydrogenophaga</taxon>
    </lineage>
</organism>